<dbReference type="eggNOG" id="ENOG502QU6T">
    <property type="taxonomic scope" value="Eukaryota"/>
</dbReference>
<evidence type="ECO:0000313" key="2">
    <source>
        <dbReference type="EMBL" id="BAS92643.1"/>
    </source>
</evidence>
<protein>
    <submittedName>
        <fullName evidence="2">Os05g0191500 protein</fullName>
    </submittedName>
</protein>
<feature type="signal peptide" evidence="1">
    <location>
        <begin position="1"/>
        <end position="29"/>
    </location>
</feature>
<sequence>DSQTAAMVTAARLLPLILFLTAVAVGCSAWEMNIRLPTERLAYGGGEAVVAPIIHALRPLLGSGRQLAARAGVACDSWRLGVEAHNVIDWRTVPAECEGYIGHYMLGEHYRRDFAVVVDEAVAYAETLKLAGNGKEIWVFDIDETSLSNLPYYAKHGFGYVYVYSYIIYTYFYQYIHFIFIGAPADLAIYSLRFMPFHVIRYFDFWSKSNSLKFD</sequence>
<dbReference type="PaxDb" id="39947-A0A0P0WIV4"/>
<dbReference type="Proteomes" id="UP000059680">
    <property type="component" value="Chromosome 5"/>
</dbReference>
<dbReference type="SMR" id="A0A0P0WIV4"/>
<dbReference type="PANTHER" id="PTHR31284">
    <property type="entry name" value="ACID PHOSPHATASE-LIKE PROTEIN"/>
    <property type="match status" value="1"/>
</dbReference>
<dbReference type="InParanoid" id="A0A0P0WIV4"/>
<dbReference type="InterPro" id="IPR005519">
    <property type="entry name" value="Acid_phosphat_B-like"/>
</dbReference>
<dbReference type="ExpressionAtlas" id="A0A0P0WIV4">
    <property type="expression patterns" value="baseline and differential"/>
</dbReference>
<dbReference type="GO" id="GO:0003993">
    <property type="term" value="F:acid phosphatase activity"/>
    <property type="evidence" value="ECO:0000318"/>
    <property type="project" value="GO_Central"/>
</dbReference>
<dbReference type="PANTHER" id="PTHR31284:SF19">
    <property type="entry name" value="VEGETATIVE STORAGE PROTEIN 1-RELATED"/>
    <property type="match status" value="1"/>
</dbReference>
<dbReference type="Pfam" id="PF03767">
    <property type="entry name" value="Acid_phosphat_B"/>
    <property type="match status" value="1"/>
</dbReference>
<dbReference type="Gramene" id="Os05t0191500-03">
    <property type="protein sequence ID" value="Os05t0191500-03"/>
    <property type="gene ID" value="Os05g0191500"/>
</dbReference>
<feature type="chain" id="PRO_5006056751" evidence="1">
    <location>
        <begin position="30"/>
        <end position="215"/>
    </location>
</feature>
<dbReference type="Gene3D" id="3.40.50.1000">
    <property type="entry name" value="HAD superfamily/HAD-like"/>
    <property type="match status" value="1"/>
</dbReference>
<keyword evidence="1" id="KW-0732">Signal</keyword>
<dbReference type="InterPro" id="IPR023214">
    <property type="entry name" value="HAD_sf"/>
</dbReference>
<dbReference type="EMBL" id="AP014961">
    <property type="protein sequence ID" value="BAS92643.1"/>
    <property type="molecule type" value="Genomic_DNA"/>
</dbReference>
<proteinExistence type="predicted"/>
<organism evidence="2 3">
    <name type="scientific">Oryza sativa subsp. japonica</name>
    <name type="common">Rice</name>
    <dbReference type="NCBI Taxonomy" id="39947"/>
    <lineage>
        <taxon>Eukaryota</taxon>
        <taxon>Viridiplantae</taxon>
        <taxon>Streptophyta</taxon>
        <taxon>Embryophyta</taxon>
        <taxon>Tracheophyta</taxon>
        <taxon>Spermatophyta</taxon>
        <taxon>Magnoliopsida</taxon>
        <taxon>Liliopsida</taxon>
        <taxon>Poales</taxon>
        <taxon>Poaceae</taxon>
        <taxon>BOP clade</taxon>
        <taxon>Oryzoideae</taxon>
        <taxon>Oryzeae</taxon>
        <taxon>Oryzinae</taxon>
        <taxon>Oryza</taxon>
        <taxon>Oryza sativa</taxon>
    </lineage>
</organism>
<reference evidence="3" key="1">
    <citation type="journal article" date="2005" name="Nature">
        <title>The map-based sequence of the rice genome.</title>
        <authorList>
            <consortium name="International rice genome sequencing project (IRGSP)"/>
            <person name="Matsumoto T."/>
            <person name="Wu J."/>
            <person name="Kanamori H."/>
            <person name="Katayose Y."/>
            <person name="Fujisawa M."/>
            <person name="Namiki N."/>
            <person name="Mizuno H."/>
            <person name="Yamamoto K."/>
            <person name="Antonio B.A."/>
            <person name="Baba T."/>
            <person name="Sakata K."/>
            <person name="Nagamura Y."/>
            <person name="Aoki H."/>
            <person name="Arikawa K."/>
            <person name="Arita K."/>
            <person name="Bito T."/>
            <person name="Chiden Y."/>
            <person name="Fujitsuka N."/>
            <person name="Fukunaka R."/>
            <person name="Hamada M."/>
            <person name="Harada C."/>
            <person name="Hayashi A."/>
            <person name="Hijishita S."/>
            <person name="Honda M."/>
            <person name="Hosokawa S."/>
            <person name="Ichikawa Y."/>
            <person name="Idonuma A."/>
            <person name="Iijima M."/>
            <person name="Ikeda M."/>
            <person name="Ikeno M."/>
            <person name="Ito K."/>
            <person name="Ito S."/>
            <person name="Ito T."/>
            <person name="Ito Y."/>
            <person name="Ito Y."/>
            <person name="Iwabuchi A."/>
            <person name="Kamiya K."/>
            <person name="Karasawa W."/>
            <person name="Kurita K."/>
            <person name="Katagiri S."/>
            <person name="Kikuta A."/>
            <person name="Kobayashi H."/>
            <person name="Kobayashi N."/>
            <person name="Machita K."/>
            <person name="Maehara T."/>
            <person name="Masukawa M."/>
            <person name="Mizubayashi T."/>
            <person name="Mukai Y."/>
            <person name="Nagasaki H."/>
            <person name="Nagata Y."/>
            <person name="Naito S."/>
            <person name="Nakashima M."/>
            <person name="Nakama Y."/>
            <person name="Nakamichi Y."/>
            <person name="Nakamura M."/>
            <person name="Meguro A."/>
            <person name="Negishi M."/>
            <person name="Ohta I."/>
            <person name="Ohta T."/>
            <person name="Okamoto M."/>
            <person name="Ono N."/>
            <person name="Saji S."/>
            <person name="Sakaguchi M."/>
            <person name="Sakai K."/>
            <person name="Shibata M."/>
            <person name="Shimokawa T."/>
            <person name="Song J."/>
            <person name="Takazaki Y."/>
            <person name="Terasawa K."/>
            <person name="Tsugane M."/>
            <person name="Tsuji K."/>
            <person name="Ueda S."/>
            <person name="Waki K."/>
            <person name="Yamagata H."/>
            <person name="Yamamoto M."/>
            <person name="Yamamoto S."/>
            <person name="Yamane H."/>
            <person name="Yoshiki S."/>
            <person name="Yoshihara R."/>
            <person name="Yukawa K."/>
            <person name="Zhong H."/>
            <person name="Yano M."/>
            <person name="Yuan Q."/>
            <person name="Ouyang S."/>
            <person name="Liu J."/>
            <person name="Jones K.M."/>
            <person name="Gansberger K."/>
            <person name="Moffat K."/>
            <person name="Hill J."/>
            <person name="Bera J."/>
            <person name="Fadrosh D."/>
            <person name="Jin S."/>
            <person name="Johri S."/>
            <person name="Kim M."/>
            <person name="Overton L."/>
            <person name="Reardon M."/>
            <person name="Tsitrin T."/>
            <person name="Vuong H."/>
            <person name="Weaver B."/>
            <person name="Ciecko A."/>
            <person name="Tallon L."/>
            <person name="Jackson J."/>
            <person name="Pai G."/>
            <person name="Aken S.V."/>
            <person name="Utterback T."/>
            <person name="Reidmuller S."/>
            <person name="Feldblyum T."/>
            <person name="Hsiao J."/>
            <person name="Zismann V."/>
            <person name="Iobst S."/>
            <person name="de Vazeille A.R."/>
            <person name="Buell C.R."/>
            <person name="Ying K."/>
            <person name="Li Y."/>
            <person name="Lu T."/>
            <person name="Huang Y."/>
            <person name="Zhao Q."/>
            <person name="Feng Q."/>
            <person name="Zhang L."/>
            <person name="Zhu J."/>
            <person name="Weng Q."/>
            <person name="Mu J."/>
            <person name="Lu Y."/>
            <person name="Fan D."/>
            <person name="Liu Y."/>
            <person name="Guan J."/>
            <person name="Zhang Y."/>
            <person name="Yu S."/>
            <person name="Liu X."/>
            <person name="Zhang Y."/>
            <person name="Hong G."/>
            <person name="Han B."/>
            <person name="Choisne N."/>
            <person name="Demange N."/>
            <person name="Orjeda G."/>
            <person name="Samain S."/>
            <person name="Cattolico L."/>
            <person name="Pelletier E."/>
            <person name="Couloux A."/>
            <person name="Segurens B."/>
            <person name="Wincker P."/>
            <person name="D'Hont A."/>
            <person name="Scarpelli C."/>
            <person name="Weissenbach J."/>
            <person name="Salanoubat M."/>
            <person name="Quetier F."/>
            <person name="Yu Y."/>
            <person name="Kim H.R."/>
            <person name="Rambo T."/>
            <person name="Currie J."/>
            <person name="Collura K."/>
            <person name="Luo M."/>
            <person name="Yang T."/>
            <person name="Ammiraju J.S.S."/>
            <person name="Engler F."/>
            <person name="Soderlund C."/>
            <person name="Wing R.A."/>
            <person name="Palmer L.E."/>
            <person name="de la Bastide M."/>
            <person name="Spiegel L."/>
            <person name="Nascimento L."/>
            <person name="Zutavern T."/>
            <person name="O'Shaughnessy A."/>
            <person name="Dike S."/>
            <person name="Dedhia N."/>
            <person name="Preston R."/>
            <person name="Balija V."/>
            <person name="McCombie W.R."/>
            <person name="Chow T."/>
            <person name="Chen H."/>
            <person name="Chung M."/>
            <person name="Chen C."/>
            <person name="Shaw J."/>
            <person name="Wu H."/>
            <person name="Hsiao K."/>
            <person name="Chao Y."/>
            <person name="Chu M."/>
            <person name="Cheng C."/>
            <person name="Hour A."/>
            <person name="Lee P."/>
            <person name="Lin S."/>
            <person name="Lin Y."/>
            <person name="Liou J."/>
            <person name="Liu S."/>
            <person name="Hsing Y."/>
            <person name="Raghuvanshi S."/>
            <person name="Mohanty A."/>
            <person name="Bharti A.K."/>
            <person name="Gaur A."/>
            <person name="Gupta V."/>
            <person name="Kumar D."/>
            <person name="Ravi V."/>
            <person name="Vij S."/>
            <person name="Kapur A."/>
            <person name="Khurana P."/>
            <person name="Khurana P."/>
            <person name="Khurana J.P."/>
            <person name="Tyagi A.K."/>
            <person name="Gaikwad K."/>
            <person name="Singh A."/>
            <person name="Dalal V."/>
            <person name="Srivastava S."/>
            <person name="Dixit A."/>
            <person name="Pal A.K."/>
            <person name="Ghazi I.A."/>
            <person name="Yadav M."/>
            <person name="Pandit A."/>
            <person name="Bhargava A."/>
            <person name="Sureshbabu K."/>
            <person name="Batra K."/>
            <person name="Sharma T.R."/>
            <person name="Mohapatra T."/>
            <person name="Singh N.K."/>
            <person name="Messing J."/>
            <person name="Nelson A.B."/>
            <person name="Fuks G."/>
            <person name="Kavchok S."/>
            <person name="Keizer G."/>
            <person name="Linton E."/>
            <person name="Llaca V."/>
            <person name="Song R."/>
            <person name="Tanyolac B."/>
            <person name="Young S."/>
            <person name="Ho-Il K."/>
            <person name="Hahn J.H."/>
            <person name="Sangsakoo G."/>
            <person name="Vanavichit A."/>
            <person name="de Mattos Luiz.A.T."/>
            <person name="Zimmer P.D."/>
            <person name="Malone G."/>
            <person name="Dellagostin O."/>
            <person name="de Oliveira A.C."/>
            <person name="Bevan M."/>
            <person name="Bancroft I."/>
            <person name="Minx P."/>
            <person name="Cordum H."/>
            <person name="Wilson R."/>
            <person name="Cheng Z."/>
            <person name="Jin W."/>
            <person name="Jiang J."/>
            <person name="Leong S.A."/>
            <person name="Iwama H."/>
            <person name="Gojobori T."/>
            <person name="Itoh T."/>
            <person name="Niimura Y."/>
            <person name="Fujii Y."/>
            <person name="Habara T."/>
            <person name="Sakai H."/>
            <person name="Sato Y."/>
            <person name="Wilson G."/>
            <person name="Kumar K."/>
            <person name="McCouch S."/>
            <person name="Juretic N."/>
            <person name="Hoen D."/>
            <person name="Wright S."/>
            <person name="Bruskiewich R."/>
            <person name="Bureau T."/>
            <person name="Miyao A."/>
            <person name="Hirochika H."/>
            <person name="Nishikawa T."/>
            <person name="Kadowaki K."/>
            <person name="Sugiura M."/>
            <person name="Burr B."/>
            <person name="Sasaki T."/>
        </authorList>
    </citation>
    <scope>NUCLEOTIDE SEQUENCE [LARGE SCALE GENOMIC DNA]</scope>
    <source>
        <strain evidence="3">cv. Nipponbare</strain>
    </source>
</reference>
<reference evidence="2 3" key="2">
    <citation type="journal article" date="2013" name="Plant Cell Physiol.">
        <title>Rice Annotation Project Database (RAP-DB): an integrative and interactive database for rice genomics.</title>
        <authorList>
            <person name="Sakai H."/>
            <person name="Lee S.S."/>
            <person name="Tanaka T."/>
            <person name="Numa H."/>
            <person name="Kim J."/>
            <person name="Kawahara Y."/>
            <person name="Wakimoto H."/>
            <person name="Yang C.C."/>
            <person name="Iwamoto M."/>
            <person name="Abe T."/>
            <person name="Yamada Y."/>
            <person name="Muto A."/>
            <person name="Inokuchi H."/>
            <person name="Ikemura T."/>
            <person name="Matsumoto T."/>
            <person name="Sasaki T."/>
            <person name="Itoh T."/>
        </authorList>
    </citation>
    <scope>NUCLEOTIDE SEQUENCE [LARGE SCALE GENOMIC DNA]</scope>
    <source>
        <strain evidence="3">cv. Nipponbare</strain>
    </source>
</reference>
<keyword evidence="3" id="KW-1185">Reference proteome</keyword>
<accession>A0A0P0WIV4</accession>
<feature type="non-terminal residue" evidence="2">
    <location>
        <position position="1"/>
    </location>
</feature>
<evidence type="ECO:0000256" key="1">
    <source>
        <dbReference type="SAM" id="SignalP"/>
    </source>
</evidence>
<dbReference type="STRING" id="39947.A0A0P0WIV4"/>
<dbReference type="AlphaFoldDB" id="A0A0P0WIV4"/>
<gene>
    <name evidence="2" type="ordered locus">Os05g0191500</name>
    <name evidence="2" type="ORF">OSNPB_050191500</name>
</gene>
<name>A0A0P0WIV4_ORYSJ</name>
<reference evidence="2 3" key="3">
    <citation type="journal article" date="2013" name="Rice">
        <title>Improvement of the Oryza sativa Nipponbare reference genome using next generation sequence and optical map data.</title>
        <authorList>
            <person name="Kawahara Y."/>
            <person name="de la Bastide M."/>
            <person name="Hamilton J.P."/>
            <person name="Kanamori H."/>
            <person name="McCombie W.R."/>
            <person name="Ouyang S."/>
            <person name="Schwartz D.C."/>
            <person name="Tanaka T."/>
            <person name="Wu J."/>
            <person name="Zhou S."/>
            <person name="Childs K.L."/>
            <person name="Davidson R.M."/>
            <person name="Lin H."/>
            <person name="Quesada-Ocampo L."/>
            <person name="Vaillancourt B."/>
            <person name="Sakai H."/>
            <person name="Lee S.S."/>
            <person name="Kim J."/>
            <person name="Numa H."/>
            <person name="Itoh T."/>
            <person name="Buell C.R."/>
            <person name="Matsumoto T."/>
        </authorList>
    </citation>
    <scope>NUCLEOTIDE SEQUENCE [LARGE SCALE GENOMIC DNA]</scope>
    <source>
        <strain evidence="3">cv. Nipponbare</strain>
    </source>
</reference>
<evidence type="ECO:0000313" key="3">
    <source>
        <dbReference type="Proteomes" id="UP000059680"/>
    </source>
</evidence>